<keyword evidence="3" id="KW-1185">Reference proteome</keyword>
<protein>
    <submittedName>
        <fullName evidence="2">Helix-turn-helix</fullName>
    </submittedName>
</protein>
<dbReference type="AlphaFoldDB" id="A0A1G9J9R8"/>
<dbReference type="OrthoDB" id="4246773at2"/>
<dbReference type="Pfam" id="PF01381">
    <property type="entry name" value="HTH_3"/>
    <property type="match status" value="1"/>
</dbReference>
<name>A0A1G9J9R8_9ACTN</name>
<dbReference type="Proteomes" id="UP000199155">
    <property type="component" value="Unassembled WGS sequence"/>
</dbReference>
<organism evidence="2 3">
    <name type="scientific">Streptomyces indicus</name>
    <dbReference type="NCBI Taxonomy" id="417292"/>
    <lineage>
        <taxon>Bacteria</taxon>
        <taxon>Bacillati</taxon>
        <taxon>Actinomycetota</taxon>
        <taxon>Actinomycetes</taxon>
        <taxon>Kitasatosporales</taxon>
        <taxon>Streptomycetaceae</taxon>
        <taxon>Streptomyces</taxon>
    </lineage>
</organism>
<dbReference type="Gene3D" id="1.10.260.40">
    <property type="entry name" value="lambda repressor-like DNA-binding domains"/>
    <property type="match status" value="1"/>
</dbReference>
<evidence type="ECO:0000313" key="3">
    <source>
        <dbReference type="Proteomes" id="UP000199155"/>
    </source>
</evidence>
<evidence type="ECO:0000313" key="2">
    <source>
        <dbReference type="EMBL" id="SDL33953.1"/>
    </source>
</evidence>
<accession>A0A1G9J9R8</accession>
<dbReference type="SMART" id="SM00530">
    <property type="entry name" value="HTH_XRE"/>
    <property type="match status" value="1"/>
</dbReference>
<sequence length="120" mass="13137">MRVDDKDNETIAQVLAELLTTYKVNGSDVARAIGGSPSTVSTWLAGKRTPRDDAIRKIAEAYPKYTVQRLTAAAGRKAPAPLSPDARQRILDVFDRLTEEQQQMLTIQAAALAESNRHSS</sequence>
<dbReference type="PROSITE" id="PS50943">
    <property type="entry name" value="HTH_CROC1"/>
    <property type="match status" value="1"/>
</dbReference>
<reference evidence="2 3" key="1">
    <citation type="submission" date="2016-10" db="EMBL/GenBank/DDBJ databases">
        <authorList>
            <person name="de Groot N.N."/>
        </authorList>
    </citation>
    <scope>NUCLEOTIDE SEQUENCE [LARGE SCALE GENOMIC DNA]</scope>
    <source>
        <strain evidence="2 3">CGMCC 4.5727</strain>
    </source>
</reference>
<dbReference type="InterPro" id="IPR010982">
    <property type="entry name" value="Lambda_DNA-bd_dom_sf"/>
</dbReference>
<proteinExistence type="predicted"/>
<dbReference type="GO" id="GO:0003677">
    <property type="term" value="F:DNA binding"/>
    <property type="evidence" value="ECO:0007669"/>
    <property type="project" value="InterPro"/>
</dbReference>
<dbReference type="EMBL" id="FNFF01000028">
    <property type="protein sequence ID" value="SDL33953.1"/>
    <property type="molecule type" value="Genomic_DNA"/>
</dbReference>
<dbReference type="InterPro" id="IPR001387">
    <property type="entry name" value="Cro/C1-type_HTH"/>
</dbReference>
<gene>
    <name evidence="2" type="ORF">SAMN05421806_12854</name>
</gene>
<dbReference type="CDD" id="cd00093">
    <property type="entry name" value="HTH_XRE"/>
    <property type="match status" value="1"/>
</dbReference>
<feature type="domain" description="HTH cro/C1-type" evidence="1">
    <location>
        <begin position="27"/>
        <end position="70"/>
    </location>
</feature>
<dbReference type="SUPFAM" id="SSF47413">
    <property type="entry name" value="lambda repressor-like DNA-binding domains"/>
    <property type="match status" value="1"/>
</dbReference>
<evidence type="ECO:0000259" key="1">
    <source>
        <dbReference type="PROSITE" id="PS50943"/>
    </source>
</evidence>